<dbReference type="Proteomes" id="UP000019487">
    <property type="component" value="Unassembled WGS sequence"/>
</dbReference>
<evidence type="ECO:0000313" key="4">
    <source>
        <dbReference type="Proteomes" id="UP000019487"/>
    </source>
</evidence>
<name>W9CAL5_SCLBF</name>
<dbReference type="HOGENOM" id="CLU_998051_0_0_1"/>
<evidence type="ECO:0000313" key="3">
    <source>
        <dbReference type="EMBL" id="ESZ92886.1"/>
    </source>
</evidence>
<evidence type="ECO:0000259" key="2">
    <source>
        <dbReference type="Pfam" id="PF20150"/>
    </source>
</evidence>
<dbReference type="PANTHER" id="PTHR35910">
    <property type="entry name" value="2EXR DOMAIN-CONTAINING PROTEIN"/>
    <property type="match status" value="1"/>
</dbReference>
<dbReference type="OrthoDB" id="3513892at2759"/>
<reference evidence="3 4" key="1">
    <citation type="journal article" date="2014" name="Genome Announc.">
        <title>Draft genome sequence of Sclerotinia borealis, a psychrophilic plant pathogenic fungus.</title>
        <authorList>
            <person name="Mardanov A.V."/>
            <person name="Beletsky A.V."/>
            <person name="Kadnikov V.V."/>
            <person name="Ignatov A.N."/>
            <person name="Ravin N.V."/>
        </authorList>
    </citation>
    <scope>NUCLEOTIDE SEQUENCE [LARGE SCALE GENOMIC DNA]</scope>
    <source>
        <strain evidence="4">F-4157</strain>
    </source>
</reference>
<organism evidence="3 4">
    <name type="scientific">Sclerotinia borealis (strain F-4128)</name>
    <dbReference type="NCBI Taxonomy" id="1432307"/>
    <lineage>
        <taxon>Eukaryota</taxon>
        <taxon>Fungi</taxon>
        <taxon>Dikarya</taxon>
        <taxon>Ascomycota</taxon>
        <taxon>Pezizomycotina</taxon>
        <taxon>Leotiomycetes</taxon>
        <taxon>Helotiales</taxon>
        <taxon>Sclerotiniaceae</taxon>
        <taxon>Sclerotinia</taxon>
    </lineage>
</organism>
<dbReference type="Pfam" id="PF20150">
    <property type="entry name" value="2EXR"/>
    <property type="match status" value="1"/>
</dbReference>
<feature type="region of interest" description="Disordered" evidence="1">
    <location>
        <begin position="1"/>
        <end position="26"/>
    </location>
</feature>
<dbReference type="PANTHER" id="PTHR35910:SF6">
    <property type="entry name" value="2EXR DOMAIN-CONTAINING PROTEIN"/>
    <property type="match status" value="1"/>
</dbReference>
<sequence length="279" mass="31814">MSYALVNLGSTARRHNRSHASSSLRAPVNTALRDQQHREFPHLLAASLSLSKQGPRFLRDLPNYHIIPSTLNLGGTGKESHLDKFSYFNDLPVELRIKIYKFACLEPRVVTIWPIIVDRKPNAIKYRFASETPAIMQVCHEARQESQKLDIYTPTSSSPGLYPSIWIKPSLDIVCPVRNGSALWTPTQFSKFCNIIIANRVERLALDNFVSLDYKNVGDLDDWNNFDNFPRWMNQSLREIFLHFVKEVQYSSSTSQTSRMYRNVSRAMAGGTHGDCHVG</sequence>
<accession>W9CAL5</accession>
<protein>
    <recommendedName>
        <fullName evidence="2">2EXR domain-containing protein</fullName>
    </recommendedName>
</protein>
<proteinExistence type="predicted"/>
<feature type="domain" description="2EXR" evidence="2">
    <location>
        <begin position="85"/>
        <end position="174"/>
    </location>
</feature>
<dbReference type="EMBL" id="AYSA01000353">
    <property type="protein sequence ID" value="ESZ92886.1"/>
    <property type="molecule type" value="Genomic_DNA"/>
</dbReference>
<comment type="caution">
    <text evidence="3">The sequence shown here is derived from an EMBL/GenBank/DDBJ whole genome shotgun (WGS) entry which is preliminary data.</text>
</comment>
<evidence type="ECO:0000256" key="1">
    <source>
        <dbReference type="SAM" id="MobiDB-lite"/>
    </source>
</evidence>
<keyword evidence="4" id="KW-1185">Reference proteome</keyword>
<dbReference type="AlphaFoldDB" id="W9CAL5"/>
<gene>
    <name evidence="3" type="ORF">SBOR_6749</name>
</gene>
<dbReference type="InterPro" id="IPR045518">
    <property type="entry name" value="2EXR"/>
</dbReference>